<dbReference type="EMBL" id="JAGFNK010000324">
    <property type="protein sequence ID" value="KAI9452864.1"/>
    <property type="molecule type" value="Genomic_DNA"/>
</dbReference>
<sequence length="744" mass="81024">MKIVSLLTLLIGLLSIVGCQKDPQAMQIQTPYTYDDQYFANLRAYKQTNHELFYGYYAAYAPIQGATGNKESPSWGERIIGIPDSVDVVNLWMGIPTKDWQPLALADMQYCQQKKGTRFVSHQDASNIAQFVRAAGDTVTIKDSASIVAYGQYVVDLVNNNNIDGVDFDYEPSSGVWTTSNNFVILIKYVAQFFGPLGKNPNKLLCIDFYSSNPPVATGQYASYFVRQAYSQGTGGVQNATNLQSYYNANAAAVAPGKFIVQENFGDYSAMGGTPFTEANGNTLTTDGTQMYSLEGMARWNPTQGKKAGYGAYYFDRDYYSTTAKALVVGCLVLGVMSCTKKTDGVGGDFGQPVILMTGTELSPIVKFPVENTPAQYSVTATSTYKTSEDINITFALDTAAVATYNSIHNTTYYAAPAAAISITNLQNVIKSGSSVSSAATVSVISTVPLIDGRSYLIPISIVTVKGGNMNVLESSRTIFLRVARIYSFNAISMNNATSGTTGTPGTRGRMNACALFTANAPAELPTFTLELKNLIYAYRTGDGNTNPQPIQTLIAWENLAENSSIGLRYAELGNPNNSLQLIGSLGSAFAYNFNANQWYMISLAYDGNKLSMYVDGVKQAEVTGSFTFEFNRLNLGQSWGGYDTKQYINGRLAECRVWSRCLTASEIQLNLCGADPNSNGLLAYWKFNEGIGSKFKNSASSGTQYDMDWTKVWWDQAGSGTLLLADKSQYVTWTNDALNKCSQ</sequence>
<protein>
    <submittedName>
        <fullName evidence="1">Glycoside hydrolase superfamily</fullName>
    </submittedName>
</protein>
<accession>A0ACC0TZA7</accession>
<organism evidence="1 2">
    <name type="scientific">Russula earlei</name>
    <dbReference type="NCBI Taxonomy" id="71964"/>
    <lineage>
        <taxon>Eukaryota</taxon>
        <taxon>Fungi</taxon>
        <taxon>Dikarya</taxon>
        <taxon>Basidiomycota</taxon>
        <taxon>Agaricomycotina</taxon>
        <taxon>Agaricomycetes</taxon>
        <taxon>Russulales</taxon>
        <taxon>Russulaceae</taxon>
        <taxon>Russula</taxon>
    </lineage>
</organism>
<keyword evidence="2" id="KW-1185">Reference proteome</keyword>
<dbReference type="Proteomes" id="UP001207468">
    <property type="component" value="Unassembled WGS sequence"/>
</dbReference>
<proteinExistence type="predicted"/>
<evidence type="ECO:0000313" key="1">
    <source>
        <dbReference type="EMBL" id="KAI9452864.1"/>
    </source>
</evidence>
<comment type="caution">
    <text evidence="1">The sequence shown here is derived from an EMBL/GenBank/DDBJ whole genome shotgun (WGS) entry which is preliminary data.</text>
</comment>
<gene>
    <name evidence="1" type="ORF">F5148DRAFT_1289431</name>
</gene>
<name>A0ACC0TZA7_9AGAM</name>
<keyword evidence="1" id="KW-0378">Hydrolase</keyword>
<evidence type="ECO:0000313" key="2">
    <source>
        <dbReference type="Proteomes" id="UP001207468"/>
    </source>
</evidence>
<reference evidence="1" key="1">
    <citation type="submission" date="2021-03" db="EMBL/GenBank/DDBJ databases">
        <title>Evolutionary priming and transition to the ectomycorrhizal habit in an iconic lineage of mushroom-forming fungi: is preadaptation a requirement?</title>
        <authorList>
            <consortium name="DOE Joint Genome Institute"/>
            <person name="Looney B.P."/>
            <person name="Miyauchi S."/>
            <person name="Morin E."/>
            <person name="Drula E."/>
            <person name="Courty P.E."/>
            <person name="Chicoki N."/>
            <person name="Fauchery L."/>
            <person name="Kohler A."/>
            <person name="Kuo A."/>
            <person name="LaButti K."/>
            <person name="Pangilinan J."/>
            <person name="Lipzen A."/>
            <person name="Riley R."/>
            <person name="Andreopoulos W."/>
            <person name="He G."/>
            <person name="Johnson J."/>
            <person name="Barry K.W."/>
            <person name="Grigoriev I.V."/>
            <person name="Nagy L."/>
            <person name="Hibbett D."/>
            <person name="Henrissat B."/>
            <person name="Matheny P.B."/>
            <person name="Labbe J."/>
            <person name="Martin A.F."/>
        </authorList>
    </citation>
    <scope>NUCLEOTIDE SEQUENCE</scope>
    <source>
        <strain evidence="1">BPL698</strain>
    </source>
</reference>